<gene>
    <name evidence="2" type="ORF">BVC80_9029g18</name>
</gene>
<dbReference type="GO" id="GO:0004527">
    <property type="term" value="F:exonuclease activity"/>
    <property type="evidence" value="ECO:0007669"/>
    <property type="project" value="UniProtKB-KW"/>
</dbReference>
<dbReference type="GO" id="GO:0004519">
    <property type="term" value="F:endonuclease activity"/>
    <property type="evidence" value="ECO:0007669"/>
    <property type="project" value="UniProtKB-KW"/>
</dbReference>
<keyword evidence="3" id="KW-1185">Reference proteome</keyword>
<name>A0A200QUP3_MACCD</name>
<dbReference type="InParanoid" id="A0A200QUP3"/>
<accession>A0A200QUP3</accession>
<reference evidence="2 3" key="1">
    <citation type="journal article" date="2017" name="Mol. Plant">
        <title>The Genome of Medicinal Plant Macleaya cordata Provides New Insights into Benzylisoquinoline Alkaloids Metabolism.</title>
        <authorList>
            <person name="Liu X."/>
            <person name="Liu Y."/>
            <person name="Huang P."/>
            <person name="Ma Y."/>
            <person name="Qing Z."/>
            <person name="Tang Q."/>
            <person name="Cao H."/>
            <person name="Cheng P."/>
            <person name="Zheng Y."/>
            <person name="Yuan Z."/>
            <person name="Zhou Y."/>
            <person name="Liu J."/>
            <person name="Tang Z."/>
            <person name="Zhuo Y."/>
            <person name="Zhang Y."/>
            <person name="Yu L."/>
            <person name="Huang J."/>
            <person name="Yang P."/>
            <person name="Peng Q."/>
            <person name="Zhang J."/>
            <person name="Jiang W."/>
            <person name="Zhang Z."/>
            <person name="Lin K."/>
            <person name="Ro D.K."/>
            <person name="Chen X."/>
            <person name="Xiong X."/>
            <person name="Shang Y."/>
            <person name="Huang S."/>
            <person name="Zeng J."/>
        </authorList>
    </citation>
    <scope>NUCLEOTIDE SEQUENCE [LARGE SCALE GENOMIC DNA]</scope>
    <source>
        <strain evidence="3">cv. BLH2017</strain>
        <tissue evidence="2">Root</tissue>
    </source>
</reference>
<feature type="domain" description="Endonuclease/exonuclease/phosphatase" evidence="1">
    <location>
        <begin position="8"/>
        <end position="202"/>
    </location>
</feature>
<dbReference type="AlphaFoldDB" id="A0A200QUP3"/>
<dbReference type="SUPFAM" id="SSF56219">
    <property type="entry name" value="DNase I-like"/>
    <property type="match status" value="1"/>
</dbReference>
<evidence type="ECO:0000313" key="2">
    <source>
        <dbReference type="EMBL" id="OVA14191.1"/>
    </source>
</evidence>
<keyword evidence="2" id="KW-0255">Endonuclease</keyword>
<comment type="caution">
    <text evidence="2">The sequence shown here is derived from an EMBL/GenBank/DDBJ whole genome shotgun (WGS) entry which is preliminary data.</text>
</comment>
<dbReference type="InterPro" id="IPR005135">
    <property type="entry name" value="Endo/exonuclease/phosphatase"/>
</dbReference>
<dbReference type="PANTHER" id="PTHR33710:SF13">
    <property type="entry name" value="ENDONUCLEASE_EXONUCLEASE_PHOSPHATASE FAMILY PROTEIN"/>
    <property type="match status" value="1"/>
</dbReference>
<keyword evidence="2" id="KW-0540">Nuclease</keyword>
<evidence type="ECO:0000259" key="1">
    <source>
        <dbReference type="Pfam" id="PF03372"/>
    </source>
</evidence>
<dbReference type="OrthoDB" id="1742302at2759"/>
<dbReference type="Pfam" id="PF03372">
    <property type="entry name" value="Exo_endo_phos"/>
    <property type="match status" value="1"/>
</dbReference>
<dbReference type="Gene3D" id="3.60.10.10">
    <property type="entry name" value="Endonuclease/exonuclease/phosphatase"/>
    <property type="match status" value="1"/>
</dbReference>
<dbReference type="STRING" id="56857.A0A200QUP3"/>
<dbReference type="OMA" id="CCEDINR"/>
<protein>
    <submittedName>
        <fullName evidence="2">Endonuclease/exonuclease/phosphatase</fullName>
    </submittedName>
</protein>
<keyword evidence="2" id="KW-0378">Hydrolase</keyword>
<dbReference type="InterPro" id="IPR036691">
    <property type="entry name" value="Endo/exonu/phosph_ase_sf"/>
</dbReference>
<sequence>MPRDQFLFWNIRGVGNRASVLQLRKIVKEKNIGLVMLSEPMIHHDRLVKNNVYAVSVLQMTSQFIHAKIVSHTLGVDFLVSFVYASCDGGERRLLWSDLSSIASDIMSPWLFGGDFNVVSNLSERVGGRPSMCPNMVDFNDFMDGNGLVDSGYVGSKFTWCNNQQGSRRIWVRLDRVLTNYFWIHTFPPIVVNHLTRVCSDHSPLLVMTHKRSKRGPSPFRFQRMWVTHDTYDDFLRVNWKIEVEGSPMHVLVTKLKILRMQLKTWNVQTLGNIHKNLRTLEDQILTAETSLEEAWDDSIR</sequence>
<keyword evidence="2" id="KW-0269">Exonuclease</keyword>
<evidence type="ECO:0000313" key="3">
    <source>
        <dbReference type="Proteomes" id="UP000195402"/>
    </source>
</evidence>
<dbReference type="Proteomes" id="UP000195402">
    <property type="component" value="Unassembled WGS sequence"/>
</dbReference>
<organism evidence="2 3">
    <name type="scientific">Macleaya cordata</name>
    <name type="common">Five-seeded plume-poppy</name>
    <name type="synonym">Bocconia cordata</name>
    <dbReference type="NCBI Taxonomy" id="56857"/>
    <lineage>
        <taxon>Eukaryota</taxon>
        <taxon>Viridiplantae</taxon>
        <taxon>Streptophyta</taxon>
        <taxon>Embryophyta</taxon>
        <taxon>Tracheophyta</taxon>
        <taxon>Spermatophyta</taxon>
        <taxon>Magnoliopsida</taxon>
        <taxon>Ranunculales</taxon>
        <taxon>Papaveraceae</taxon>
        <taxon>Papaveroideae</taxon>
        <taxon>Macleaya</taxon>
    </lineage>
</organism>
<dbReference type="PANTHER" id="PTHR33710">
    <property type="entry name" value="BNAC02G09200D PROTEIN"/>
    <property type="match status" value="1"/>
</dbReference>
<dbReference type="EMBL" id="MVGT01001060">
    <property type="protein sequence ID" value="OVA14191.1"/>
    <property type="molecule type" value="Genomic_DNA"/>
</dbReference>
<proteinExistence type="predicted"/>